<reference evidence="6 7" key="1">
    <citation type="submission" date="2019-04" db="EMBL/GenBank/DDBJ databases">
        <title>Comparative genomics and transcriptomics to analyze fruiting body development in filamentous ascomycetes.</title>
        <authorList>
            <consortium name="DOE Joint Genome Institute"/>
            <person name="Lutkenhaus R."/>
            <person name="Traeger S."/>
            <person name="Breuer J."/>
            <person name="Kuo A."/>
            <person name="Lipzen A."/>
            <person name="Pangilinan J."/>
            <person name="Dilworth D."/>
            <person name="Sandor L."/>
            <person name="Poggeler S."/>
            <person name="Barry K."/>
            <person name="Grigoriev I.V."/>
            <person name="Nowrousian M."/>
        </authorList>
    </citation>
    <scope>NUCLEOTIDE SEQUENCE [LARGE SCALE GENOMIC DNA]</scope>
    <source>
        <strain evidence="6 7">CBS 389.68</strain>
    </source>
</reference>
<dbReference type="Gene3D" id="3.90.550.10">
    <property type="entry name" value="Spore Coat Polysaccharide Biosynthesis Protein SpsA, Chain A"/>
    <property type="match status" value="1"/>
</dbReference>
<feature type="region of interest" description="Disordered" evidence="4">
    <location>
        <begin position="40"/>
        <end position="102"/>
    </location>
</feature>
<evidence type="ECO:0000313" key="6">
    <source>
        <dbReference type="EMBL" id="TGZ83332.1"/>
    </source>
</evidence>
<feature type="compositionally biased region" description="Basic and acidic residues" evidence="4">
    <location>
        <begin position="69"/>
        <end position="102"/>
    </location>
</feature>
<feature type="region of interest" description="Disordered" evidence="4">
    <location>
        <begin position="360"/>
        <end position="386"/>
    </location>
</feature>
<dbReference type="EMBL" id="ML220114">
    <property type="protein sequence ID" value="TGZ83332.1"/>
    <property type="molecule type" value="Genomic_DNA"/>
</dbReference>
<keyword evidence="3" id="KW-0808">Transferase</keyword>
<dbReference type="InterPro" id="IPR008630">
    <property type="entry name" value="Glyco_trans_34"/>
</dbReference>
<proteinExistence type="inferred from homology"/>
<keyword evidence="5" id="KW-0812">Transmembrane</keyword>
<evidence type="ECO:0000313" key="7">
    <source>
        <dbReference type="Proteomes" id="UP000298138"/>
    </source>
</evidence>
<evidence type="ECO:0000256" key="3">
    <source>
        <dbReference type="ARBA" id="ARBA00022679"/>
    </source>
</evidence>
<dbReference type="InParanoid" id="A0A4S2N2D1"/>
<dbReference type="InterPro" id="IPR029044">
    <property type="entry name" value="Nucleotide-diphossugar_trans"/>
</dbReference>
<keyword evidence="2" id="KW-0328">Glycosyltransferase</keyword>
<feature type="compositionally biased region" description="Basic and acidic residues" evidence="4">
    <location>
        <begin position="360"/>
        <end position="370"/>
    </location>
</feature>
<evidence type="ECO:0000256" key="4">
    <source>
        <dbReference type="SAM" id="MobiDB-lite"/>
    </source>
</evidence>
<dbReference type="OrthoDB" id="205108at2759"/>
<dbReference type="PANTHER" id="PTHR31306:SF4">
    <property type="entry name" value="ALPHA-1,2-GALACTOSYLTRANSFERASE"/>
    <property type="match status" value="1"/>
</dbReference>
<protein>
    <recommendedName>
        <fullName evidence="8">Galactosyl transferase</fullName>
    </recommendedName>
</protein>
<keyword evidence="7" id="KW-1185">Reference proteome</keyword>
<evidence type="ECO:0000256" key="2">
    <source>
        <dbReference type="ARBA" id="ARBA00022676"/>
    </source>
</evidence>
<dbReference type="GO" id="GO:0000139">
    <property type="term" value="C:Golgi membrane"/>
    <property type="evidence" value="ECO:0007669"/>
    <property type="project" value="TreeGrafter"/>
</dbReference>
<feature type="transmembrane region" description="Helical" evidence="5">
    <location>
        <begin position="12"/>
        <end position="31"/>
    </location>
</feature>
<dbReference type="GO" id="GO:0016757">
    <property type="term" value="F:glycosyltransferase activity"/>
    <property type="evidence" value="ECO:0007669"/>
    <property type="project" value="UniProtKB-KW"/>
</dbReference>
<dbReference type="STRING" id="341454.A0A4S2N2D1"/>
<comment type="similarity">
    <text evidence="1">Belongs to the glycosyltransferase 34 family.</text>
</comment>
<evidence type="ECO:0008006" key="8">
    <source>
        <dbReference type="Google" id="ProtNLM"/>
    </source>
</evidence>
<dbReference type="PANTHER" id="PTHR31306">
    <property type="entry name" value="ALPHA-1,6-MANNOSYLTRANSFERASE MNN11-RELATED"/>
    <property type="match status" value="1"/>
</dbReference>
<dbReference type="AlphaFoldDB" id="A0A4S2N2D1"/>
<dbReference type="GO" id="GO:0006487">
    <property type="term" value="P:protein N-linked glycosylation"/>
    <property type="evidence" value="ECO:0007669"/>
    <property type="project" value="TreeGrafter"/>
</dbReference>
<sequence length="386" mass="44402">MVLQSASCIRNLGLLAIGTTLLTLLFLILSGSNTAISRYQPGGVNGPGQQVTVPTPIPHHPHVEVPVVDTHEEEERARKKKEEEERRKKEEAERKKKEEEEKKKKERGNILVILPKDHRTKGDFGFREGGWLDRAKANRAYYAEKQGYHFIHEDLSKYEPEYGIDACWAKIAALQHSFEAYPDVEWMWMLDSDAIILNSDIDLWEHLLSPEAIKRETKPGFGVKIPGTAKIEAQKKTVFTPQEVIPEDVYIIIAADGNGINAGSFFIRRNLFTRAMIDFWKDPYLMSAGFGYREQDALAHLMITHESVVRHTAIVDQKLINQYIDRLQPGDFVVHFAGCSFYKDRDCDKLFTEQWLRADKPEDNPYKNDFKTLPFAPKPEEHQEHE</sequence>
<dbReference type="SUPFAM" id="SSF53448">
    <property type="entry name" value="Nucleotide-diphospho-sugar transferases"/>
    <property type="match status" value="1"/>
</dbReference>
<keyword evidence="5" id="KW-1133">Transmembrane helix</keyword>
<dbReference type="Pfam" id="PF05637">
    <property type="entry name" value="Glyco_transf_34"/>
    <property type="match status" value="1"/>
</dbReference>
<evidence type="ECO:0000256" key="5">
    <source>
        <dbReference type="SAM" id="Phobius"/>
    </source>
</evidence>
<name>A0A4S2N2D1_9PEZI</name>
<gene>
    <name evidence="6" type="ORF">EX30DRAFT_370345</name>
</gene>
<keyword evidence="5" id="KW-0472">Membrane</keyword>
<dbReference type="Proteomes" id="UP000298138">
    <property type="component" value="Unassembled WGS sequence"/>
</dbReference>
<evidence type="ECO:0000256" key="1">
    <source>
        <dbReference type="ARBA" id="ARBA00005664"/>
    </source>
</evidence>
<organism evidence="6 7">
    <name type="scientific">Ascodesmis nigricans</name>
    <dbReference type="NCBI Taxonomy" id="341454"/>
    <lineage>
        <taxon>Eukaryota</taxon>
        <taxon>Fungi</taxon>
        <taxon>Dikarya</taxon>
        <taxon>Ascomycota</taxon>
        <taxon>Pezizomycotina</taxon>
        <taxon>Pezizomycetes</taxon>
        <taxon>Pezizales</taxon>
        <taxon>Ascodesmidaceae</taxon>
        <taxon>Ascodesmis</taxon>
    </lineage>
</organism>
<accession>A0A4S2N2D1</accession>